<name>A0A194S3E8_RHOGW</name>
<dbReference type="EMBL" id="KQ474078">
    <property type="protein sequence ID" value="KPV75263.1"/>
    <property type="molecule type" value="Genomic_DNA"/>
</dbReference>
<evidence type="ECO:0000313" key="3">
    <source>
        <dbReference type="EMBL" id="KPV75263.1"/>
    </source>
</evidence>
<organism evidence="3 4">
    <name type="scientific">Rhodotorula graminis (strain WP1)</name>
    <dbReference type="NCBI Taxonomy" id="578459"/>
    <lineage>
        <taxon>Eukaryota</taxon>
        <taxon>Fungi</taxon>
        <taxon>Dikarya</taxon>
        <taxon>Basidiomycota</taxon>
        <taxon>Pucciniomycotina</taxon>
        <taxon>Microbotryomycetes</taxon>
        <taxon>Sporidiobolales</taxon>
        <taxon>Sporidiobolaceae</taxon>
        <taxon>Rhodotorula</taxon>
    </lineage>
</organism>
<proteinExistence type="predicted"/>
<dbReference type="Proteomes" id="UP000053890">
    <property type="component" value="Unassembled WGS sequence"/>
</dbReference>
<evidence type="ECO:0000313" key="4">
    <source>
        <dbReference type="Proteomes" id="UP000053890"/>
    </source>
</evidence>
<feature type="transmembrane region" description="Helical" evidence="2">
    <location>
        <begin position="232"/>
        <end position="249"/>
    </location>
</feature>
<feature type="transmembrane region" description="Helical" evidence="2">
    <location>
        <begin position="208"/>
        <end position="226"/>
    </location>
</feature>
<feature type="compositionally biased region" description="Basic and acidic residues" evidence="1">
    <location>
        <begin position="153"/>
        <end position="164"/>
    </location>
</feature>
<keyword evidence="2" id="KW-1133">Transmembrane helix</keyword>
<reference evidence="3 4" key="1">
    <citation type="journal article" date="2015" name="Front. Microbiol.">
        <title>Genome sequence of the plant growth promoting endophytic yeast Rhodotorula graminis WP1.</title>
        <authorList>
            <person name="Firrincieli A."/>
            <person name="Otillar R."/>
            <person name="Salamov A."/>
            <person name="Schmutz J."/>
            <person name="Khan Z."/>
            <person name="Redman R.S."/>
            <person name="Fleck N.D."/>
            <person name="Lindquist E."/>
            <person name="Grigoriev I.V."/>
            <person name="Doty S.L."/>
        </authorList>
    </citation>
    <scope>NUCLEOTIDE SEQUENCE [LARGE SCALE GENOMIC DNA]</scope>
    <source>
        <strain evidence="3 4">WP1</strain>
    </source>
</reference>
<feature type="transmembrane region" description="Helical" evidence="2">
    <location>
        <begin position="270"/>
        <end position="292"/>
    </location>
</feature>
<dbReference type="RefSeq" id="XP_018271312.1">
    <property type="nucleotide sequence ID" value="XM_018416754.1"/>
</dbReference>
<dbReference type="AlphaFoldDB" id="A0A194S3E8"/>
<keyword evidence="2" id="KW-0472">Membrane</keyword>
<sequence>MKADVLFAELCPGMTVAEYCLAPPADGVCCGICPNAGISGLGGHISLAFSSLSSIAAIAIAPASAPSSLLSNLIQANAYAVSLLGYLLSDSSDFFHAAYALLLAFSSLIPLAAIGPSRSIAVSPPWAVTGQKSPQERKDEAQQLVLDVLGEMERGHGSSSDDKRSLRHRGRGRLSRRRLARVIDDNPSLVLDLGGSRPPCCGILGSHWTLYVGFGASVLIWGAALFLGDIGFMMLGVAIFIATVINHLMRDVADALHRDVITTYSGSPRLVFGVSFLIWLVWMVVSFSVYFLAANQNVLAAGEFSWSFGQTFSALMITLPVYSIVKAAWSQRR</sequence>
<feature type="transmembrane region" description="Helical" evidence="2">
    <location>
        <begin position="304"/>
        <end position="325"/>
    </location>
</feature>
<dbReference type="OrthoDB" id="2526106at2759"/>
<gene>
    <name evidence="3" type="ORF">RHOBADRAFT_53260</name>
</gene>
<dbReference type="OMA" id="VCCGICP"/>
<feature type="transmembrane region" description="Helical" evidence="2">
    <location>
        <begin position="94"/>
        <end position="114"/>
    </location>
</feature>
<evidence type="ECO:0000256" key="1">
    <source>
        <dbReference type="SAM" id="MobiDB-lite"/>
    </source>
</evidence>
<feature type="transmembrane region" description="Helical" evidence="2">
    <location>
        <begin position="44"/>
        <end position="62"/>
    </location>
</feature>
<dbReference type="GeneID" id="28977202"/>
<accession>A0A194S3E8</accession>
<feature type="region of interest" description="Disordered" evidence="1">
    <location>
        <begin position="153"/>
        <end position="172"/>
    </location>
</feature>
<keyword evidence="4" id="KW-1185">Reference proteome</keyword>
<evidence type="ECO:0000256" key="2">
    <source>
        <dbReference type="SAM" id="Phobius"/>
    </source>
</evidence>
<protein>
    <submittedName>
        <fullName evidence="3">Uncharacterized protein</fullName>
    </submittedName>
</protein>
<keyword evidence="2" id="KW-0812">Transmembrane</keyword>